<evidence type="ECO:0000256" key="1">
    <source>
        <dbReference type="SAM" id="Phobius"/>
    </source>
</evidence>
<dbReference type="RefSeq" id="WP_152785191.1">
    <property type="nucleotide sequence ID" value="NZ_BAABEQ010000081.1"/>
</dbReference>
<sequence>MTSGSALRLARAAVFAAVCVVTAALGHVLMSRAALPWWTVGCAFAGTTAVAWWLTGRERGAPLVTGATVAAQLGLHELFGLAQRLSAPAAVPSPRHMGTGHMHSMDEPSAAMGSAGSSVSLESAGTELGDYGSFSMFAAHVLAALLCGVWLWRGEVAAHRAGRSLAALVFPPLRLVFLRPVPVRPAPPVRAELLVPVRRLLGVLLQYAVARRGPPTGFVHC</sequence>
<evidence type="ECO:0008006" key="4">
    <source>
        <dbReference type="Google" id="ProtNLM"/>
    </source>
</evidence>
<keyword evidence="1" id="KW-0812">Transmembrane</keyword>
<evidence type="ECO:0000313" key="2">
    <source>
        <dbReference type="EMBL" id="MPY41593.1"/>
    </source>
</evidence>
<accession>A0A5N8W277</accession>
<comment type="caution">
    <text evidence="2">The sequence shown here is derived from an EMBL/GenBank/DDBJ whole genome shotgun (WGS) entry which is preliminary data.</text>
</comment>
<gene>
    <name evidence="2" type="ORF">FNH04_17225</name>
</gene>
<name>A0A5N8W277_9ACTN</name>
<keyword evidence="3" id="KW-1185">Reference proteome</keyword>
<feature type="transmembrane region" description="Helical" evidence="1">
    <location>
        <begin position="35"/>
        <end position="54"/>
    </location>
</feature>
<protein>
    <recommendedName>
        <fullName evidence="4">PE-PGRS family protein</fullName>
    </recommendedName>
</protein>
<dbReference type="AlphaFoldDB" id="A0A5N8W277"/>
<dbReference type="EMBL" id="VJZE01000104">
    <property type="protein sequence ID" value="MPY41593.1"/>
    <property type="molecule type" value="Genomic_DNA"/>
</dbReference>
<proteinExistence type="predicted"/>
<dbReference type="Proteomes" id="UP000326979">
    <property type="component" value="Unassembled WGS sequence"/>
</dbReference>
<dbReference type="OrthoDB" id="4558679at2"/>
<feature type="transmembrane region" description="Helical" evidence="1">
    <location>
        <begin position="12"/>
        <end position="29"/>
    </location>
</feature>
<evidence type="ECO:0000313" key="3">
    <source>
        <dbReference type="Proteomes" id="UP000326979"/>
    </source>
</evidence>
<keyword evidence="1" id="KW-0472">Membrane</keyword>
<keyword evidence="1" id="KW-1133">Transmembrane helix</keyword>
<reference evidence="2 3" key="1">
    <citation type="submission" date="2019-07" db="EMBL/GenBank/DDBJ databases">
        <title>New species of Amycolatopsis and Streptomyces.</title>
        <authorList>
            <person name="Duangmal K."/>
            <person name="Teo W.F.A."/>
            <person name="Lipun K."/>
        </authorList>
    </citation>
    <scope>NUCLEOTIDE SEQUENCE [LARGE SCALE GENOMIC DNA]</scope>
    <source>
        <strain evidence="2 3">TISTR 2346</strain>
    </source>
</reference>
<organism evidence="2 3">
    <name type="scientific">Streptomyces phyllanthi</name>
    <dbReference type="NCBI Taxonomy" id="1803180"/>
    <lineage>
        <taxon>Bacteria</taxon>
        <taxon>Bacillati</taxon>
        <taxon>Actinomycetota</taxon>
        <taxon>Actinomycetes</taxon>
        <taxon>Kitasatosporales</taxon>
        <taxon>Streptomycetaceae</taxon>
        <taxon>Streptomyces</taxon>
    </lineage>
</organism>